<dbReference type="Proteomes" id="UP000278036">
    <property type="component" value="Unassembled WGS sequence"/>
</dbReference>
<proteinExistence type="predicted"/>
<comment type="caution">
    <text evidence="2">The sequence shown here is derived from an EMBL/GenBank/DDBJ whole genome shotgun (WGS) entry which is preliminary data.</text>
</comment>
<protein>
    <recommendedName>
        <fullName evidence="1">Resolvase/invertase-type recombinase catalytic domain-containing protein</fullName>
    </recommendedName>
</protein>
<evidence type="ECO:0000313" key="4">
    <source>
        <dbReference type="Proteomes" id="UP000274097"/>
    </source>
</evidence>
<dbReference type="AlphaFoldDB" id="A0A3A9K000"/>
<evidence type="ECO:0000259" key="1">
    <source>
        <dbReference type="SMART" id="SM00857"/>
    </source>
</evidence>
<evidence type="ECO:0000313" key="2">
    <source>
        <dbReference type="EMBL" id="RKK04679.1"/>
    </source>
</evidence>
<evidence type="ECO:0000313" key="5">
    <source>
        <dbReference type="Proteomes" id="UP000278036"/>
    </source>
</evidence>
<dbReference type="InterPro" id="IPR036162">
    <property type="entry name" value="Resolvase-like_N_sf"/>
</dbReference>
<feature type="domain" description="Resolvase/invertase-type recombinase catalytic" evidence="1">
    <location>
        <begin position="7"/>
        <end position="140"/>
    </location>
</feature>
<dbReference type="GO" id="GO:0003677">
    <property type="term" value="F:DNA binding"/>
    <property type="evidence" value="ECO:0007669"/>
    <property type="project" value="InterPro"/>
</dbReference>
<sequence>MGASAVKIGYMRESVAGPTLAEQEALLRQAGIKNFGRDAPVYIDKLRRGPVATMPERDKMVRYLRPGDVVVIAKASRLGTTRADRLQTLAAITKRSASIYDADTGEGVQLQPEAIRAMAFLDRAESGSKREVAARMRARKVALGATGGRPERLQGKTKAAAAVAWADLTKTARDVALEFNVGARALYRLFGPKGTPRFGRKD</sequence>
<dbReference type="Gene3D" id="3.40.50.1390">
    <property type="entry name" value="Resolvase, N-terminal catalytic domain"/>
    <property type="match status" value="1"/>
</dbReference>
<dbReference type="Proteomes" id="UP000274097">
    <property type="component" value="Unassembled WGS sequence"/>
</dbReference>
<reference evidence="2 5" key="1">
    <citation type="submission" date="2018-09" db="EMBL/GenBank/DDBJ databases">
        <title>Roseomonas sp. nov., isolated from feces of Tibetan antelopes in the Qinghai-Tibet plateau, China.</title>
        <authorList>
            <person name="Tian Z."/>
        </authorList>
    </citation>
    <scope>NUCLEOTIDE SEQUENCE [LARGE SCALE GENOMIC DNA]</scope>
    <source>
        <strain evidence="3 4">Z23</strain>
        <strain evidence="2 5">Z24</strain>
    </source>
</reference>
<dbReference type="Pfam" id="PF00239">
    <property type="entry name" value="Resolvase"/>
    <property type="match status" value="1"/>
</dbReference>
<keyword evidence="4" id="KW-1185">Reference proteome</keyword>
<gene>
    <name evidence="2" type="ORF">D6Z83_08200</name>
    <name evidence="3" type="ORF">EBE87_23110</name>
</gene>
<name>A0A3A9K000_9PROT</name>
<dbReference type="SMART" id="SM00857">
    <property type="entry name" value="Resolvase"/>
    <property type="match status" value="1"/>
</dbReference>
<accession>A0A3A9K000</accession>
<dbReference type="EMBL" id="RFLX01000032">
    <property type="protein sequence ID" value="RMI17318.1"/>
    <property type="molecule type" value="Genomic_DNA"/>
</dbReference>
<dbReference type="InParanoid" id="A0A3A9K000"/>
<dbReference type="InterPro" id="IPR006119">
    <property type="entry name" value="Resolv_N"/>
</dbReference>
<evidence type="ECO:0000313" key="3">
    <source>
        <dbReference type="EMBL" id="RMI17318.1"/>
    </source>
</evidence>
<dbReference type="EMBL" id="RAQU01000036">
    <property type="protein sequence ID" value="RKK04679.1"/>
    <property type="molecule type" value="Genomic_DNA"/>
</dbReference>
<organism evidence="2 5">
    <name type="scientific">Teichococcus wenyumeiae</name>
    <dbReference type="NCBI Taxonomy" id="2478470"/>
    <lineage>
        <taxon>Bacteria</taxon>
        <taxon>Pseudomonadati</taxon>
        <taxon>Pseudomonadota</taxon>
        <taxon>Alphaproteobacteria</taxon>
        <taxon>Acetobacterales</taxon>
        <taxon>Roseomonadaceae</taxon>
        <taxon>Roseomonas</taxon>
    </lineage>
</organism>
<dbReference type="GO" id="GO:0000150">
    <property type="term" value="F:DNA strand exchange activity"/>
    <property type="evidence" value="ECO:0007669"/>
    <property type="project" value="InterPro"/>
</dbReference>
<dbReference type="SUPFAM" id="SSF53041">
    <property type="entry name" value="Resolvase-like"/>
    <property type="match status" value="1"/>
</dbReference>